<dbReference type="AlphaFoldDB" id="A0A9N9WTN9"/>
<evidence type="ECO:0000256" key="2">
    <source>
        <dbReference type="ARBA" id="ARBA00022771"/>
    </source>
</evidence>
<dbReference type="InterPro" id="IPR046341">
    <property type="entry name" value="SET_dom_sf"/>
</dbReference>
<evidence type="ECO:0000256" key="3">
    <source>
        <dbReference type="ARBA" id="ARBA00022833"/>
    </source>
</evidence>
<dbReference type="PROSITE" id="PS50865">
    <property type="entry name" value="ZF_MYND_2"/>
    <property type="match status" value="1"/>
</dbReference>
<dbReference type="CDD" id="cd20071">
    <property type="entry name" value="SET_SMYD"/>
    <property type="match status" value="1"/>
</dbReference>
<protein>
    <recommendedName>
        <fullName evidence="9">Protein msta</fullName>
    </recommendedName>
</protein>
<feature type="domain" description="SET" evidence="5">
    <location>
        <begin position="48"/>
        <end position="285"/>
    </location>
</feature>
<dbReference type="GO" id="GO:0008170">
    <property type="term" value="F:N-methyltransferase activity"/>
    <property type="evidence" value="ECO:0007669"/>
    <property type="project" value="UniProtKB-ARBA"/>
</dbReference>
<gene>
    <name evidence="7" type="ORF">CHIRRI_LOCUS6600</name>
</gene>
<evidence type="ECO:0000256" key="4">
    <source>
        <dbReference type="PROSITE-ProRule" id="PRU00134"/>
    </source>
</evidence>
<dbReference type="EMBL" id="OU895878">
    <property type="protein sequence ID" value="CAG9803703.1"/>
    <property type="molecule type" value="Genomic_DNA"/>
</dbReference>
<dbReference type="Gene3D" id="1.10.220.160">
    <property type="match status" value="1"/>
</dbReference>
<dbReference type="InterPro" id="IPR002893">
    <property type="entry name" value="Znf_MYND"/>
</dbReference>
<reference evidence="7" key="1">
    <citation type="submission" date="2022-01" db="EMBL/GenBank/DDBJ databases">
        <authorList>
            <person name="King R."/>
        </authorList>
    </citation>
    <scope>NUCLEOTIDE SEQUENCE</scope>
</reference>
<dbReference type="GO" id="GO:0008270">
    <property type="term" value="F:zinc ion binding"/>
    <property type="evidence" value="ECO:0007669"/>
    <property type="project" value="UniProtKB-KW"/>
</dbReference>
<evidence type="ECO:0008006" key="9">
    <source>
        <dbReference type="Google" id="ProtNLM"/>
    </source>
</evidence>
<keyword evidence="3" id="KW-0862">Zinc</keyword>
<evidence type="ECO:0000259" key="6">
    <source>
        <dbReference type="PROSITE" id="PS50865"/>
    </source>
</evidence>
<name>A0A9N9WTN9_9DIPT</name>
<dbReference type="Proteomes" id="UP001153620">
    <property type="component" value="Chromosome 2"/>
</dbReference>
<dbReference type="Gene3D" id="2.170.270.10">
    <property type="entry name" value="SET domain"/>
    <property type="match status" value="1"/>
</dbReference>
<dbReference type="InterPro" id="IPR053010">
    <property type="entry name" value="SET_SmydA-8"/>
</dbReference>
<feature type="domain" description="MYND-type" evidence="6">
    <location>
        <begin position="14"/>
        <end position="50"/>
    </location>
</feature>
<dbReference type="Pfam" id="PF01753">
    <property type="entry name" value="zf-MYND"/>
    <property type="match status" value="1"/>
</dbReference>
<evidence type="ECO:0000313" key="8">
    <source>
        <dbReference type="Proteomes" id="UP001153620"/>
    </source>
</evidence>
<dbReference type="SUPFAM" id="SSF82199">
    <property type="entry name" value="SET domain"/>
    <property type="match status" value="1"/>
</dbReference>
<dbReference type="PANTHER" id="PTHR46455">
    <property type="entry name" value="SET AND MYND DOMAIN CONTAINING, ARTHROPOD-SPECIFIC, MEMBER 4, ISOFORM A"/>
    <property type="match status" value="1"/>
</dbReference>
<dbReference type="Pfam" id="PF00856">
    <property type="entry name" value="SET"/>
    <property type="match status" value="1"/>
</dbReference>
<dbReference type="OrthoDB" id="5952526at2759"/>
<dbReference type="GO" id="GO:0008757">
    <property type="term" value="F:S-adenosylmethionine-dependent methyltransferase activity"/>
    <property type="evidence" value="ECO:0007669"/>
    <property type="project" value="UniProtKB-ARBA"/>
</dbReference>
<dbReference type="GO" id="GO:0008276">
    <property type="term" value="F:protein methyltransferase activity"/>
    <property type="evidence" value="ECO:0007669"/>
    <property type="project" value="UniProtKB-ARBA"/>
</dbReference>
<keyword evidence="2 4" id="KW-0863">Zinc-finger</keyword>
<evidence type="ECO:0000313" key="7">
    <source>
        <dbReference type="EMBL" id="CAG9803703.1"/>
    </source>
</evidence>
<evidence type="ECO:0000256" key="1">
    <source>
        <dbReference type="ARBA" id="ARBA00022723"/>
    </source>
</evidence>
<sequence>MVESNTEVENSGKCQICDKAAKSRCSGCVQAFYCSVEHQREDWKNHKPRCVPMRMCHDDKIGRHFIATRNIKPGEIVLKEAPLIIGPSQVTPPVCVGCLKEVREKNHGACEKCGWPVCSRACQESPTHANFECKLTVERGNKIVIKNFASPHPSYSCLLPLRCLLLKENDTERWKKVLELQSHDYDADDLQFKSDMERVVEFIPRFFKCNKWTREEIIKINGISRINGHELPLTNPSCVAIYHRASFFEHSCRPNLSKSFSENNEIIFWAPNGIKAKEHLTISYTDVLWETSNRRHHLQQTKHFECECERCTDVTEYGTYFSSLKCQKCNVGMLVPNSLKEWSQDWRCTDANCNNIVTYEKVNKFIEHVGKDLAAMEKENEGNCIKFIEHYSKWLSPNHFYITDVKVALSQIIGAGINGIQKISDERLKLKCKICKELIDLIEKIVPNEARVIGLIKFEFHSSLAEAGRRAMQVKDPNCKAMLEDSLRYCYDSIRLLGNEAKCLPEGNICRQARINASSLETLIGGILG</sequence>
<proteinExistence type="predicted"/>
<keyword evidence="8" id="KW-1185">Reference proteome</keyword>
<organism evidence="7 8">
    <name type="scientific">Chironomus riparius</name>
    <dbReference type="NCBI Taxonomy" id="315576"/>
    <lineage>
        <taxon>Eukaryota</taxon>
        <taxon>Metazoa</taxon>
        <taxon>Ecdysozoa</taxon>
        <taxon>Arthropoda</taxon>
        <taxon>Hexapoda</taxon>
        <taxon>Insecta</taxon>
        <taxon>Pterygota</taxon>
        <taxon>Neoptera</taxon>
        <taxon>Endopterygota</taxon>
        <taxon>Diptera</taxon>
        <taxon>Nematocera</taxon>
        <taxon>Chironomoidea</taxon>
        <taxon>Chironomidae</taxon>
        <taxon>Chironominae</taxon>
        <taxon>Chironomus</taxon>
    </lineage>
</organism>
<reference evidence="7" key="2">
    <citation type="submission" date="2022-10" db="EMBL/GenBank/DDBJ databases">
        <authorList>
            <consortium name="ENA_rothamsted_submissions"/>
            <consortium name="culmorum"/>
            <person name="King R."/>
        </authorList>
    </citation>
    <scope>NUCLEOTIDE SEQUENCE</scope>
</reference>
<dbReference type="PANTHER" id="PTHR46455:SF4">
    <property type="entry name" value="GH11294P"/>
    <property type="match status" value="1"/>
</dbReference>
<accession>A0A9N9WTN9</accession>
<dbReference type="PROSITE" id="PS01360">
    <property type="entry name" value="ZF_MYND_1"/>
    <property type="match status" value="1"/>
</dbReference>
<dbReference type="Gene3D" id="6.10.140.2220">
    <property type="match status" value="2"/>
</dbReference>
<dbReference type="PROSITE" id="PS50280">
    <property type="entry name" value="SET"/>
    <property type="match status" value="1"/>
</dbReference>
<keyword evidence="1" id="KW-0479">Metal-binding</keyword>
<dbReference type="InterPro" id="IPR001214">
    <property type="entry name" value="SET_dom"/>
</dbReference>
<evidence type="ECO:0000259" key="5">
    <source>
        <dbReference type="PROSITE" id="PS50280"/>
    </source>
</evidence>
<dbReference type="SUPFAM" id="SSF144232">
    <property type="entry name" value="HIT/MYND zinc finger-like"/>
    <property type="match status" value="1"/>
</dbReference>